<dbReference type="PROSITE" id="PS00086">
    <property type="entry name" value="CYTOCHROME_P450"/>
    <property type="match status" value="1"/>
</dbReference>
<evidence type="ECO:0000256" key="1">
    <source>
        <dbReference type="ARBA" id="ARBA00001971"/>
    </source>
</evidence>
<evidence type="ECO:0000256" key="3">
    <source>
        <dbReference type="ARBA" id="ARBA00010617"/>
    </source>
</evidence>
<dbReference type="InParanoid" id="A0A1B7MUC9"/>
<evidence type="ECO:0000256" key="6">
    <source>
        <dbReference type="ARBA" id="ARBA00023002"/>
    </source>
</evidence>
<dbReference type="GO" id="GO:0016705">
    <property type="term" value="F:oxidoreductase activity, acting on paired donors, with incorporation or reduction of molecular oxygen"/>
    <property type="evidence" value="ECO:0007669"/>
    <property type="project" value="InterPro"/>
</dbReference>
<reference evidence="12 13" key="1">
    <citation type="submission" date="2016-06" db="EMBL/GenBank/DDBJ databases">
        <title>Comparative genomics of the ectomycorrhizal sister species Rhizopogon vinicolor and Rhizopogon vesiculosus (Basidiomycota: Boletales) reveals a divergence of the mating type B locus.</title>
        <authorList>
            <consortium name="DOE Joint Genome Institute"/>
            <person name="Mujic A.B."/>
            <person name="Kuo A."/>
            <person name="Tritt A."/>
            <person name="Lipzen A."/>
            <person name="Chen C."/>
            <person name="Johnson J."/>
            <person name="Sharma A."/>
            <person name="Barry K."/>
            <person name="Grigoriev I.V."/>
            <person name="Spatafora J.W."/>
        </authorList>
    </citation>
    <scope>NUCLEOTIDE SEQUENCE [LARGE SCALE GENOMIC DNA]</scope>
    <source>
        <strain evidence="12 13">AM-OR11-026</strain>
    </source>
</reference>
<dbReference type="OrthoDB" id="2789670at2759"/>
<evidence type="ECO:0000256" key="2">
    <source>
        <dbReference type="ARBA" id="ARBA00005179"/>
    </source>
</evidence>
<dbReference type="GO" id="GO:0005506">
    <property type="term" value="F:iron ion binding"/>
    <property type="evidence" value="ECO:0007669"/>
    <property type="project" value="InterPro"/>
</dbReference>
<comment type="similarity">
    <text evidence="3 10">Belongs to the cytochrome P450 family.</text>
</comment>
<dbReference type="STRING" id="1314800.A0A1B7MUC9"/>
<dbReference type="PANTHER" id="PTHR46300">
    <property type="entry name" value="P450, PUTATIVE (EUROFUNG)-RELATED-RELATED"/>
    <property type="match status" value="1"/>
</dbReference>
<organism evidence="12 13">
    <name type="scientific">Rhizopogon vinicolor AM-OR11-026</name>
    <dbReference type="NCBI Taxonomy" id="1314800"/>
    <lineage>
        <taxon>Eukaryota</taxon>
        <taxon>Fungi</taxon>
        <taxon>Dikarya</taxon>
        <taxon>Basidiomycota</taxon>
        <taxon>Agaricomycotina</taxon>
        <taxon>Agaricomycetes</taxon>
        <taxon>Agaricomycetidae</taxon>
        <taxon>Boletales</taxon>
        <taxon>Suillineae</taxon>
        <taxon>Rhizopogonaceae</taxon>
        <taxon>Rhizopogon</taxon>
    </lineage>
</organism>
<dbReference type="SUPFAM" id="SSF48264">
    <property type="entry name" value="Cytochrome P450"/>
    <property type="match status" value="1"/>
</dbReference>
<proteinExistence type="inferred from homology"/>
<evidence type="ECO:0000256" key="11">
    <source>
        <dbReference type="SAM" id="Phobius"/>
    </source>
</evidence>
<keyword evidence="4 9" id="KW-0349">Heme</keyword>
<dbReference type="GO" id="GO:0004497">
    <property type="term" value="F:monooxygenase activity"/>
    <property type="evidence" value="ECO:0007669"/>
    <property type="project" value="UniProtKB-KW"/>
</dbReference>
<sequence>MLYLSSFCTHNMEVILLKWLSVCFAGIVFYLVKRLLVPKISYALPPGPKPSPLLGNLRDMPLERAWLTYAAWGKQYGEISSISVFGSRVIILNSAKAAIDILEKKSAITSGRPHMTMTRDLVGWDGSLIFQQYGERFRQIRRMYRMLFGSPSSVKAFHAIQKHVTLRFVQNVLNKPEELSAHVRKAIQTTILKISYGYDVQEGNDPLVELANKAMGQFSEATTPSAYLVNTLPILKYLPSWFPGASFQKTALFYRQTLRDLLETPYNLVLEQMAAGTASHSFVSSQYEGRSLSPEEDDLIKWSALSMYAGASDTTFSPIYAFFLAMTIYPDIQAQAQAELDSVVGTDRLPTFDDRNSLPYTNAICKEVLRWNVVVPLVAHVALQDSIYNGYLIPKGSLLFANIWQILHDEETYPNPEIFDPTRFMGSNPQPESREACFGYGRRTCPGVNLADASLFISCATVLAVLRIKKHVEDGKEITPTLEQTDGSISHPMPFKCDIVPRSAEAEALIWG</sequence>
<dbReference type="InterPro" id="IPR017972">
    <property type="entry name" value="Cyt_P450_CS"/>
</dbReference>
<evidence type="ECO:0000313" key="12">
    <source>
        <dbReference type="EMBL" id="OAX36218.1"/>
    </source>
</evidence>
<evidence type="ECO:0000256" key="7">
    <source>
        <dbReference type="ARBA" id="ARBA00023004"/>
    </source>
</evidence>
<keyword evidence="5 9" id="KW-0479">Metal-binding</keyword>
<dbReference type="PANTHER" id="PTHR46300:SF7">
    <property type="entry name" value="P450, PUTATIVE (EUROFUNG)-RELATED"/>
    <property type="match status" value="1"/>
</dbReference>
<name>A0A1B7MUC9_9AGAM</name>
<dbReference type="Proteomes" id="UP000092154">
    <property type="component" value="Unassembled WGS sequence"/>
</dbReference>
<accession>A0A1B7MUC9</accession>
<dbReference type="EMBL" id="KV448433">
    <property type="protein sequence ID" value="OAX36218.1"/>
    <property type="molecule type" value="Genomic_DNA"/>
</dbReference>
<feature type="binding site" description="axial binding residue" evidence="9">
    <location>
        <position position="445"/>
    </location>
    <ligand>
        <name>heme</name>
        <dbReference type="ChEBI" id="CHEBI:30413"/>
    </ligand>
    <ligandPart>
        <name>Fe</name>
        <dbReference type="ChEBI" id="CHEBI:18248"/>
    </ligandPart>
</feature>
<evidence type="ECO:0000256" key="8">
    <source>
        <dbReference type="ARBA" id="ARBA00023033"/>
    </source>
</evidence>
<evidence type="ECO:0000256" key="5">
    <source>
        <dbReference type="ARBA" id="ARBA00022723"/>
    </source>
</evidence>
<dbReference type="InterPro" id="IPR001128">
    <property type="entry name" value="Cyt_P450"/>
</dbReference>
<dbReference type="InterPro" id="IPR002401">
    <property type="entry name" value="Cyt_P450_E_grp-I"/>
</dbReference>
<keyword evidence="11" id="KW-0812">Transmembrane</keyword>
<evidence type="ECO:0000313" key="13">
    <source>
        <dbReference type="Proteomes" id="UP000092154"/>
    </source>
</evidence>
<protein>
    <submittedName>
        <fullName evidence="12">Cytochrome P450</fullName>
    </submittedName>
</protein>
<dbReference type="InterPro" id="IPR036396">
    <property type="entry name" value="Cyt_P450_sf"/>
</dbReference>
<evidence type="ECO:0000256" key="4">
    <source>
        <dbReference type="ARBA" id="ARBA00022617"/>
    </source>
</evidence>
<dbReference type="AlphaFoldDB" id="A0A1B7MUC9"/>
<comment type="pathway">
    <text evidence="2">Secondary metabolite biosynthesis.</text>
</comment>
<keyword evidence="13" id="KW-1185">Reference proteome</keyword>
<dbReference type="GO" id="GO:0020037">
    <property type="term" value="F:heme binding"/>
    <property type="evidence" value="ECO:0007669"/>
    <property type="project" value="InterPro"/>
</dbReference>
<comment type="cofactor">
    <cofactor evidence="1 9">
        <name>heme</name>
        <dbReference type="ChEBI" id="CHEBI:30413"/>
    </cofactor>
</comment>
<keyword evidence="6 10" id="KW-0560">Oxidoreductase</keyword>
<keyword evidence="8 10" id="KW-0503">Monooxygenase</keyword>
<gene>
    <name evidence="12" type="ORF">K503DRAFT_744706</name>
</gene>
<evidence type="ECO:0000256" key="9">
    <source>
        <dbReference type="PIRSR" id="PIRSR602401-1"/>
    </source>
</evidence>
<dbReference type="Pfam" id="PF00067">
    <property type="entry name" value="p450"/>
    <property type="match status" value="1"/>
</dbReference>
<keyword evidence="7 9" id="KW-0408">Iron</keyword>
<keyword evidence="11" id="KW-1133">Transmembrane helix</keyword>
<keyword evidence="11" id="KW-0472">Membrane</keyword>
<dbReference type="PRINTS" id="PR00463">
    <property type="entry name" value="EP450I"/>
</dbReference>
<evidence type="ECO:0000256" key="10">
    <source>
        <dbReference type="RuleBase" id="RU000461"/>
    </source>
</evidence>
<dbReference type="CDD" id="cd11065">
    <property type="entry name" value="CYP64-like"/>
    <property type="match status" value="1"/>
</dbReference>
<dbReference type="Gene3D" id="1.10.630.10">
    <property type="entry name" value="Cytochrome P450"/>
    <property type="match status" value="1"/>
</dbReference>
<dbReference type="InterPro" id="IPR050364">
    <property type="entry name" value="Cytochrome_P450_fung"/>
</dbReference>
<feature type="transmembrane region" description="Helical" evidence="11">
    <location>
        <begin position="12"/>
        <end position="32"/>
    </location>
</feature>